<accession>A0A9E6NJX7</accession>
<organism evidence="1 2">
    <name type="scientific">Pseudomonas zeae</name>
    <dbReference type="NCBI Taxonomy" id="2745510"/>
    <lineage>
        <taxon>Bacteria</taxon>
        <taxon>Pseudomonadati</taxon>
        <taxon>Pseudomonadota</taxon>
        <taxon>Gammaproteobacteria</taxon>
        <taxon>Pseudomonadales</taxon>
        <taxon>Pseudomonadaceae</taxon>
        <taxon>Pseudomonas</taxon>
    </lineage>
</organism>
<dbReference type="RefSeq" id="WP_007919113.1">
    <property type="nucleotide sequence ID" value="NZ_CP077090.1"/>
</dbReference>
<reference evidence="1" key="1">
    <citation type="journal article" date="2020" name="Microorganisms">
        <title>Reliable Identification of Environmental Pseudomonas Isolates Using the rpoD Gene.</title>
        <authorList>
            <consortium name="The Broad Institute Genome Sequencing Platform"/>
            <person name="Girard L."/>
            <person name="Lood C."/>
            <person name="Rokni-Zadeh H."/>
            <person name="van Noort V."/>
            <person name="Lavigne R."/>
            <person name="De Mot R."/>
        </authorList>
    </citation>
    <scope>NUCLEOTIDE SEQUENCE</scope>
    <source>
        <strain evidence="1">OE 48.2</strain>
    </source>
</reference>
<evidence type="ECO:0000313" key="1">
    <source>
        <dbReference type="EMBL" id="QXI09420.1"/>
    </source>
</evidence>
<dbReference type="AlphaFoldDB" id="A0A9E6NJX7"/>
<dbReference type="Proteomes" id="UP000627092">
    <property type="component" value="Chromosome"/>
</dbReference>
<reference evidence="1" key="2">
    <citation type="journal article" date="2021" name="Microorganisms">
        <title>The Ever-Expanding Pseudomonas Genus: Description of 43 New Species and Partition of the Pseudomonas putida Group.</title>
        <authorList>
            <person name="Girard L."/>
            <person name="Lood C."/>
            <person name="Hofte M."/>
            <person name="Vandamme P."/>
            <person name="Rokni-Zadeh H."/>
            <person name="van Noort V."/>
            <person name="Lavigne R."/>
            <person name="De Mot R."/>
        </authorList>
    </citation>
    <scope>NUCLEOTIDE SEQUENCE</scope>
    <source>
        <strain evidence="1">OE 48.2</strain>
    </source>
</reference>
<protein>
    <submittedName>
        <fullName evidence="1">Uncharacterized protein</fullName>
    </submittedName>
</protein>
<proteinExistence type="predicted"/>
<sequence length="136" mass="14847">MKNEIAGLVGKLPVNPADTAGESFKMLVSAWSEYKKISEVEETKRTEINAYKETQLARIEGQRKVLEQYLSGMFKERATTISGFFEALDKGIASGNSELISSSIGAIVSITKESPLAGAREIIGAMYNPEVKTIEI</sequence>
<name>A0A9E6NJX7_9PSED</name>
<evidence type="ECO:0000313" key="2">
    <source>
        <dbReference type="Proteomes" id="UP000627092"/>
    </source>
</evidence>
<gene>
    <name evidence="1" type="ORF">HU754_016350</name>
</gene>
<dbReference type="KEGG" id="pze:HU754_016350"/>
<dbReference type="EMBL" id="CP077090">
    <property type="protein sequence ID" value="QXI09420.1"/>
    <property type="molecule type" value="Genomic_DNA"/>
</dbReference>